<feature type="coiled-coil region" evidence="5">
    <location>
        <begin position="332"/>
        <end position="372"/>
    </location>
</feature>
<dbReference type="PANTHER" id="PTHR20544:SF0">
    <property type="entry name" value="NUCLEOPROTEIN TPR_MLP1 DOMAIN-CONTAINING PROTEIN"/>
    <property type="match status" value="1"/>
</dbReference>
<evidence type="ECO:0000256" key="3">
    <source>
        <dbReference type="ARBA" id="ARBA00023212"/>
    </source>
</evidence>
<dbReference type="PANTHER" id="PTHR20544">
    <property type="entry name" value="CENTROSOMAL PROTEIN CEP135"/>
    <property type="match status" value="1"/>
</dbReference>
<feature type="coiled-coil region" evidence="5">
    <location>
        <begin position="1023"/>
        <end position="1064"/>
    </location>
</feature>
<keyword evidence="8" id="KW-1185">Reference proteome</keyword>
<gene>
    <name evidence="7" type="ORF">SCF082_LOCUS21755</name>
</gene>
<evidence type="ECO:0008006" key="9">
    <source>
        <dbReference type="Google" id="ProtNLM"/>
    </source>
</evidence>
<keyword evidence="5" id="KW-0175">Coiled coil</keyword>
<feature type="region of interest" description="Disordered" evidence="6">
    <location>
        <begin position="238"/>
        <end position="257"/>
    </location>
</feature>
<reference evidence="7 8" key="1">
    <citation type="submission" date="2024-02" db="EMBL/GenBank/DDBJ databases">
        <authorList>
            <person name="Chen Y."/>
            <person name="Shah S."/>
            <person name="Dougan E. K."/>
            <person name="Thang M."/>
            <person name="Chan C."/>
        </authorList>
    </citation>
    <scope>NUCLEOTIDE SEQUENCE [LARGE SCALE GENOMIC DNA]</scope>
</reference>
<organism evidence="7 8">
    <name type="scientific">Durusdinium trenchii</name>
    <dbReference type="NCBI Taxonomy" id="1381693"/>
    <lineage>
        <taxon>Eukaryota</taxon>
        <taxon>Sar</taxon>
        <taxon>Alveolata</taxon>
        <taxon>Dinophyceae</taxon>
        <taxon>Suessiales</taxon>
        <taxon>Symbiodiniaceae</taxon>
        <taxon>Durusdinium</taxon>
    </lineage>
</organism>
<protein>
    <recommendedName>
        <fullName evidence="9">Centrosomal protein of 135 kDa</fullName>
    </recommendedName>
</protein>
<feature type="compositionally biased region" description="Basic and acidic residues" evidence="6">
    <location>
        <begin position="679"/>
        <end position="695"/>
    </location>
</feature>
<comment type="subcellular location">
    <subcellularLocation>
        <location evidence="1">Cytoplasm</location>
        <location evidence="1">Cytoskeleton</location>
        <location evidence="1">Microtubule organizing center</location>
        <location evidence="1">Centrosome</location>
        <location evidence="1">Centriole</location>
    </subcellularLocation>
</comment>
<feature type="compositionally biased region" description="Acidic residues" evidence="6">
    <location>
        <begin position="247"/>
        <end position="257"/>
    </location>
</feature>
<comment type="similarity">
    <text evidence="4">Belongs to the CEP135/TSGA10 family.</text>
</comment>
<keyword evidence="3" id="KW-0206">Cytoskeleton</keyword>
<dbReference type="Proteomes" id="UP001642464">
    <property type="component" value="Unassembled WGS sequence"/>
</dbReference>
<dbReference type="EMBL" id="CAXAMM010015524">
    <property type="protein sequence ID" value="CAK9036486.1"/>
    <property type="molecule type" value="Genomic_DNA"/>
</dbReference>
<evidence type="ECO:0000256" key="5">
    <source>
        <dbReference type="SAM" id="Coils"/>
    </source>
</evidence>
<evidence type="ECO:0000256" key="6">
    <source>
        <dbReference type="SAM" id="MobiDB-lite"/>
    </source>
</evidence>
<dbReference type="InterPro" id="IPR051877">
    <property type="entry name" value="Centriole_BasalBody_StrucProt"/>
</dbReference>
<feature type="region of interest" description="Disordered" evidence="6">
    <location>
        <begin position="657"/>
        <end position="695"/>
    </location>
</feature>
<accession>A0ABP0LCI2</accession>
<feature type="coiled-coil region" evidence="5">
    <location>
        <begin position="123"/>
        <end position="150"/>
    </location>
</feature>
<name>A0ABP0LCI2_9DINO</name>
<keyword evidence="2" id="KW-0963">Cytoplasm</keyword>
<feature type="coiled-coil region" evidence="5">
    <location>
        <begin position="862"/>
        <end position="952"/>
    </location>
</feature>
<evidence type="ECO:0000256" key="2">
    <source>
        <dbReference type="ARBA" id="ARBA00022490"/>
    </source>
</evidence>
<evidence type="ECO:0000256" key="4">
    <source>
        <dbReference type="ARBA" id="ARBA00038123"/>
    </source>
</evidence>
<proteinExistence type="inferred from homology"/>
<sequence>MARSPAPVTSYQALRAKLNGLSYVQPFGEESLALVERLLEDLLKSAESYRLLQRAVAEREKQTQEVVKELEALHQEQPQLWRENVELHRRLLHNSEETSKRRRAWSQKHDLAIQELKRLQFLQRIQEARREELDQSVESLKARVLEMKKTARTRESRGIMMRGGAPPVRETRRRHIQVAQLLPSSEGAVGLPMRVAELGEELATARQKAVQEAQALEQAEAREEAAAADLRRYRQHVTEQERLDGEDKADDLQEEESQLSLLQEELQQQCAALRPHLAAAERRAELAEQRMAKGLRDVSSAQQRLLVAKQAALQLQQHPKDLVAPVPLLLDNKAQEMEERALEEELLSLKKVEEETLQRFEAEEDATRVQEEEHLAQCCQLEEELRTAEANRPSERFQRSKAKLSELHADAAQSRRLRADLLARLAALKTHQEMQSRLLETQRLEVQASEEAVLRSSHEALQAEDQELQMDSKLRSAKGEVQTLEAYLQRSSSERQQLLNEVSLGRQEEAALEQEEQARQNAQLRLSRELESARAGAWEAEAKKVETRRKEEDLRATHAQLVSELASQEAELVSVQRGHRELSKSVGTTLQELDVAREECQSEQTNVAALQVRLRQLRPLQSARQEEAHEMEEQLERMRQELLQKEKLRAEAVEAQEEQAQQAQNAEDAEAEATSARQKLQEARHLESAAQRTMEELQAREMRLARAVEPLEQQERQLRREVTMQTEELVEEQRRLEQTKQGPRSVRNRLQELTEEARSLREHIADLESDQQSLQRAADVAGAGLLQLQQEAQDLQRQRGDMQWTIDKLQQAIAHQQGDLADDTRSTSSALDALRLVEAEVQGTASDLSERGKEEKTALEDLRHMTRENQLLHQQLRQHRSRAQQLDSASKEHEAQHLPMLQELRGREFQRDSLLAACQEAVEERQRTELAVDALNQQVESYVSELQELHGSFEQLRTKEEAAQSGFRDNDTEVAVLRARMTDATQRLEMQEFAEEELRAERSKLRLAAGAQQRSINEAVLGAQSVAAQAEALRSEVNGLQKELDQAREQLLDERRRADEEGRRRHRAVDRFHCCSEPAELAGSFGSTKADAAAEGGRARPPPPHCPGARCGRSGAWTRCRRRDLVLGADPGGLGAAGKPNGERRAIPRRGGSSPETAAKASSDGDVERQKTSDGPAAVFSSFVQGAGYEPEYGNEYDYGYGGGYEGYGGGYGYDDYGYGGEPYGDAGAEDYGGGEYLEEESPLISTAPAAPSHKALQEPRLWCH</sequence>
<evidence type="ECO:0000313" key="7">
    <source>
        <dbReference type="EMBL" id="CAK9036486.1"/>
    </source>
</evidence>
<evidence type="ECO:0000256" key="1">
    <source>
        <dbReference type="ARBA" id="ARBA00004114"/>
    </source>
</evidence>
<feature type="region of interest" description="Disordered" evidence="6">
    <location>
        <begin position="1085"/>
        <end position="1114"/>
    </location>
</feature>
<feature type="region of interest" description="Disordered" evidence="6">
    <location>
        <begin position="1129"/>
        <end position="1176"/>
    </location>
</feature>
<evidence type="ECO:0000313" key="8">
    <source>
        <dbReference type="Proteomes" id="UP001642464"/>
    </source>
</evidence>
<comment type="caution">
    <text evidence="7">The sequence shown here is derived from an EMBL/GenBank/DDBJ whole genome shotgun (WGS) entry which is preliminary data.</text>
</comment>